<dbReference type="SUPFAM" id="SSF161098">
    <property type="entry name" value="MetI-like"/>
    <property type="match status" value="1"/>
</dbReference>
<keyword evidence="4 7" id="KW-0812">Transmembrane</keyword>
<evidence type="ECO:0000256" key="6">
    <source>
        <dbReference type="ARBA" id="ARBA00023136"/>
    </source>
</evidence>
<gene>
    <name evidence="9" type="ORF">F6A08_06385</name>
</gene>
<evidence type="ECO:0000313" key="10">
    <source>
        <dbReference type="Proteomes" id="UP000478836"/>
    </source>
</evidence>
<evidence type="ECO:0000256" key="7">
    <source>
        <dbReference type="RuleBase" id="RU363032"/>
    </source>
</evidence>
<dbReference type="PANTHER" id="PTHR43163:SF6">
    <property type="entry name" value="DIPEPTIDE TRANSPORT SYSTEM PERMEASE PROTEIN DPPB-RELATED"/>
    <property type="match status" value="1"/>
</dbReference>
<dbReference type="InterPro" id="IPR035906">
    <property type="entry name" value="MetI-like_sf"/>
</dbReference>
<evidence type="ECO:0000256" key="5">
    <source>
        <dbReference type="ARBA" id="ARBA00022989"/>
    </source>
</evidence>
<evidence type="ECO:0000256" key="1">
    <source>
        <dbReference type="ARBA" id="ARBA00004651"/>
    </source>
</evidence>
<dbReference type="EMBL" id="WAAO01000001">
    <property type="protein sequence ID" value="KAB1867721.1"/>
    <property type="molecule type" value="Genomic_DNA"/>
</dbReference>
<comment type="caution">
    <text evidence="9">The sequence shown here is derived from an EMBL/GenBank/DDBJ whole genome shotgun (WGS) entry which is preliminary data.</text>
</comment>
<name>A0ABQ6VDB3_9MICO</name>
<keyword evidence="2 7" id="KW-0813">Transport</keyword>
<dbReference type="PROSITE" id="PS50928">
    <property type="entry name" value="ABC_TM1"/>
    <property type="match status" value="1"/>
</dbReference>
<dbReference type="CDD" id="cd06261">
    <property type="entry name" value="TM_PBP2"/>
    <property type="match status" value="1"/>
</dbReference>
<comment type="similarity">
    <text evidence="7">Belongs to the binding-protein-dependent transport system permease family.</text>
</comment>
<keyword evidence="6 7" id="KW-0472">Membrane</keyword>
<evidence type="ECO:0000256" key="4">
    <source>
        <dbReference type="ARBA" id="ARBA00022692"/>
    </source>
</evidence>
<organism evidence="9 10">
    <name type="scientific">Microbacterium algeriense</name>
    <dbReference type="NCBI Taxonomy" id="2615184"/>
    <lineage>
        <taxon>Bacteria</taxon>
        <taxon>Bacillati</taxon>
        <taxon>Actinomycetota</taxon>
        <taxon>Actinomycetes</taxon>
        <taxon>Micrococcales</taxon>
        <taxon>Microbacteriaceae</taxon>
        <taxon>Microbacterium</taxon>
    </lineage>
</organism>
<feature type="transmembrane region" description="Helical" evidence="7">
    <location>
        <begin position="269"/>
        <end position="295"/>
    </location>
</feature>
<dbReference type="Proteomes" id="UP000478836">
    <property type="component" value="Unassembled WGS sequence"/>
</dbReference>
<feature type="transmembrane region" description="Helical" evidence="7">
    <location>
        <begin position="225"/>
        <end position="249"/>
    </location>
</feature>
<keyword evidence="10" id="KW-1185">Reference proteome</keyword>
<dbReference type="PANTHER" id="PTHR43163">
    <property type="entry name" value="DIPEPTIDE TRANSPORT SYSTEM PERMEASE PROTEIN DPPB-RELATED"/>
    <property type="match status" value="1"/>
</dbReference>
<reference evidence="10" key="1">
    <citation type="submission" date="2019-09" db="EMBL/GenBank/DDBJ databases">
        <title>Whole genome sequencing of Microbacterium maritypicum.</title>
        <authorList>
            <person name="Lenchi N."/>
        </authorList>
    </citation>
    <scope>NUCLEOTIDE SEQUENCE [LARGE SCALE GENOMIC DNA]</scope>
    <source>
        <strain evidence="10">G1</strain>
    </source>
</reference>
<feature type="transmembrane region" description="Helical" evidence="7">
    <location>
        <begin position="96"/>
        <end position="119"/>
    </location>
</feature>
<accession>A0ABQ6VDB3</accession>
<evidence type="ECO:0000313" key="9">
    <source>
        <dbReference type="EMBL" id="KAB1867721.1"/>
    </source>
</evidence>
<feature type="transmembrane region" description="Helical" evidence="7">
    <location>
        <begin position="164"/>
        <end position="184"/>
    </location>
</feature>
<dbReference type="InterPro" id="IPR045621">
    <property type="entry name" value="BPD_transp_1_N"/>
</dbReference>
<feature type="domain" description="ABC transmembrane type-1" evidence="8">
    <location>
        <begin position="92"/>
        <end position="292"/>
    </location>
</feature>
<evidence type="ECO:0000256" key="2">
    <source>
        <dbReference type="ARBA" id="ARBA00022448"/>
    </source>
</evidence>
<dbReference type="InterPro" id="IPR000515">
    <property type="entry name" value="MetI-like"/>
</dbReference>
<evidence type="ECO:0000256" key="3">
    <source>
        <dbReference type="ARBA" id="ARBA00022475"/>
    </source>
</evidence>
<dbReference type="Gene3D" id="1.10.3720.10">
    <property type="entry name" value="MetI-like"/>
    <property type="match status" value="1"/>
</dbReference>
<sequence>MGAVVVLWGAATAAFLAQMALPGDRATAILNIRTGQAQERTPDELAPIVDAYGLDHPVLVQYLDYIGGLLRGDLGTSYQQFRPVWDLIGEQLGSTLVLTLTGILLAWVLMIVWVTLTAGRGPRVRALGSAVDTVTAALPPYWLGILLLLFFGLTLRWFPVMGGSGVNGIVLPALTLAIPLAGFMGQSVRAEYERALDQPFVLSARMRGMGDLGIRLRHVLRHGSIPAVTLTGWALGATVSGAVIVEQIYSRPGIGKTLVSAVGAQDLPVVTGIVVLVAVLYVVANLLVDLVYTLIDPRLKTS</sequence>
<dbReference type="Pfam" id="PF00528">
    <property type="entry name" value="BPD_transp_1"/>
    <property type="match status" value="1"/>
</dbReference>
<comment type="subcellular location">
    <subcellularLocation>
        <location evidence="1 7">Cell membrane</location>
        <topology evidence="1 7">Multi-pass membrane protein</topology>
    </subcellularLocation>
</comment>
<dbReference type="Pfam" id="PF19300">
    <property type="entry name" value="BPD_transp_1_N"/>
    <property type="match status" value="1"/>
</dbReference>
<feature type="transmembrane region" description="Helical" evidence="7">
    <location>
        <begin position="140"/>
        <end position="158"/>
    </location>
</feature>
<evidence type="ECO:0000259" key="8">
    <source>
        <dbReference type="PROSITE" id="PS50928"/>
    </source>
</evidence>
<protein>
    <submittedName>
        <fullName evidence="9">ABC transporter permease</fullName>
    </submittedName>
</protein>
<keyword evidence="3" id="KW-1003">Cell membrane</keyword>
<proteinExistence type="inferred from homology"/>
<keyword evidence="5 7" id="KW-1133">Transmembrane helix</keyword>